<dbReference type="AlphaFoldDB" id="A0AAV4PEL2"/>
<protein>
    <submittedName>
        <fullName evidence="1">Uncharacterized protein</fullName>
    </submittedName>
</protein>
<proteinExistence type="predicted"/>
<organism evidence="1 2">
    <name type="scientific">Caerostris darwini</name>
    <dbReference type="NCBI Taxonomy" id="1538125"/>
    <lineage>
        <taxon>Eukaryota</taxon>
        <taxon>Metazoa</taxon>
        <taxon>Ecdysozoa</taxon>
        <taxon>Arthropoda</taxon>
        <taxon>Chelicerata</taxon>
        <taxon>Arachnida</taxon>
        <taxon>Araneae</taxon>
        <taxon>Araneomorphae</taxon>
        <taxon>Entelegynae</taxon>
        <taxon>Araneoidea</taxon>
        <taxon>Araneidae</taxon>
        <taxon>Caerostris</taxon>
    </lineage>
</organism>
<evidence type="ECO:0000313" key="1">
    <source>
        <dbReference type="EMBL" id="GIX94566.1"/>
    </source>
</evidence>
<name>A0AAV4PEL2_9ARAC</name>
<dbReference type="Proteomes" id="UP001054837">
    <property type="component" value="Unassembled WGS sequence"/>
</dbReference>
<accession>A0AAV4PEL2</accession>
<dbReference type="EMBL" id="BPLQ01002622">
    <property type="protein sequence ID" value="GIX94566.1"/>
    <property type="molecule type" value="Genomic_DNA"/>
</dbReference>
<gene>
    <name evidence="1" type="ORF">CDAR_298971</name>
</gene>
<reference evidence="1 2" key="1">
    <citation type="submission" date="2021-06" db="EMBL/GenBank/DDBJ databases">
        <title>Caerostris darwini draft genome.</title>
        <authorList>
            <person name="Kono N."/>
            <person name="Arakawa K."/>
        </authorList>
    </citation>
    <scope>NUCLEOTIDE SEQUENCE [LARGE SCALE GENOMIC DNA]</scope>
</reference>
<comment type="caution">
    <text evidence="1">The sequence shown here is derived from an EMBL/GenBank/DDBJ whole genome shotgun (WGS) entry which is preliminary data.</text>
</comment>
<keyword evidence="2" id="KW-1185">Reference proteome</keyword>
<sequence>MPLCPILSIIAPSFRCTLSGNMPERNCEQNLKRISAWWEGGFLLPSLEHFGDTKINLHEVLKDHGWLLKANASILPQLGIKREICASCKCLSVVR</sequence>
<evidence type="ECO:0000313" key="2">
    <source>
        <dbReference type="Proteomes" id="UP001054837"/>
    </source>
</evidence>